<dbReference type="Proteomes" id="UP000320209">
    <property type="component" value="Unassembled WGS sequence"/>
</dbReference>
<dbReference type="AlphaFoldDB" id="A0A543A5P1"/>
<dbReference type="GO" id="GO:0004601">
    <property type="term" value="F:peroxidase activity"/>
    <property type="evidence" value="ECO:0007669"/>
    <property type="project" value="UniProtKB-KW"/>
</dbReference>
<evidence type="ECO:0000313" key="2">
    <source>
        <dbReference type="Proteomes" id="UP000320209"/>
    </source>
</evidence>
<gene>
    <name evidence="1" type="ORF">FB381_1788</name>
</gene>
<protein>
    <submittedName>
        <fullName evidence="1">Alkylhydroperoxidase family enzyme</fullName>
    </submittedName>
</protein>
<dbReference type="PANTHER" id="PTHR35446:SF2">
    <property type="entry name" value="CARBOXYMUCONOLACTONE DECARBOXYLASE-LIKE DOMAIN-CONTAINING PROTEIN"/>
    <property type="match status" value="1"/>
</dbReference>
<organism evidence="1 2">
    <name type="scientific">Nocardioides albertanoniae</name>
    <dbReference type="NCBI Taxonomy" id="1175486"/>
    <lineage>
        <taxon>Bacteria</taxon>
        <taxon>Bacillati</taxon>
        <taxon>Actinomycetota</taxon>
        <taxon>Actinomycetes</taxon>
        <taxon>Propionibacteriales</taxon>
        <taxon>Nocardioidaceae</taxon>
        <taxon>Nocardioides</taxon>
    </lineage>
</organism>
<dbReference type="InterPro" id="IPR029032">
    <property type="entry name" value="AhpD-like"/>
</dbReference>
<keyword evidence="1" id="KW-0560">Oxidoreductase</keyword>
<sequence>MPSVGQERLYAADVADDGYVWDLTRLWAHLPEAKEQLVGLFASSAEAAGLTSRDRAVIVIAQAAAIGDSYCAVAWGRRLTDWTDPQTAIAALTGDEEPFSERERALADWARTVARSPGSTTPGDVQRLRDVGISDAQIMALTVFAGLRTAFSSINDALGARPDPALTDTLDPAVRSAIRWGRTPG</sequence>
<dbReference type="PANTHER" id="PTHR35446">
    <property type="entry name" value="SI:CH211-175M2.5"/>
    <property type="match status" value="1"/>
</dbReference>
<keyword evidence="2" id="KW-1185">Reference proteome</keyword>
<accession>A0A543A5P1</accession>
<dbReference type="EMBL" id="VFOV01000001">
    <property type="protein sequence ID" value="TQL67900.1"/>
    <property type="molecule type" value="Genomic_DNA"/>
</dbReference>
<name>A0A543A5P1_9ACTN</name>
<dbReference type="SUPFAM" id="SSF69118">
    <property type="entry name" value="AhpD-like"/>
    <property type="match status" value="1"/>
</dbReference>
<proteinExistence type="predicted"/>
<evidence type="ECO:0000313" key="1">
    <source>
        <dbReference type="EMBL" id="TQL67900.1"/>
    </source>
</evidence>
<comment type="caution">
    <text evidence="1">The sequence shown here is derived from an EMBL/GenBank/DDBJ whole genome shotgun (WGS) entry which is preliminary data.</text>
</comment>
<dbReference type="Gene3D" id="1.20.1290.10">
    <property type="entry name" value="AhpD-like"/>
    <property type="match status" value="1"/>
</dbReference>
<reference evidence="1 2" key="1">
    <citation type="submission" date="2019-06" db="EMBL/GenBank/DDBJ databases">
        <title>Sequencing the genomes of 1000 actinobacteria strains.</title>
        <authorList>
            <person name="Klenk H.-P."/>
        </authorList>
    </citation>
    <scope>NUCLEOTIDE SEQUENCE [LARGE SCALE GENOMIC DNA]</scope>
    <source>
        <strain evidence="1 2">DSM 25218</strain>
    </source>
</reference>
<keyword evidence="1" id="KW-0575">Peroxidase</keyword>